<feature type="chain" id="PRO_5045028839" description="Secreted protein" evidence="1">
    <location>
        <begin position="23"/>
        <end position="166"/>
    </location>
</feature>
<comment type="caution">
    <text evidence="2">The sequence shown here is derived from an EMBL/GenBank/DDBJ whole genome shotgun (WGS) entry which is preliminary data.</text>
</comment>
<evidence type="ECO:0000313" key="4">
    <source>
        <dbReference type="Proteomes" id="UP001176941"/>
    </source>
</evidence>
<reference evidence="2 4" key="1">
    <citation type="submission" date="2023-04" db="EMBL/GenBank/DDBJ databases">
        <authorList>
            <consortium name="ELIXIR-Norway"/>
        </authorList>
    </citation>
    <scope>NUCLEOTIDE SEQUENCE [LARGE SCALE GENOMIC DNA]</scope>
</reference>
<accession>A0ABN8XKA7</accession>
<evidence type="ECO:0000313" key="3">
    <source>
        <dbReference type="EMBL" id="CAI9149859.1"/>
    </source>
</evidence>
<keyword evidence="4" id="KW-1185">Reference proteome</keyword>
<dbReference type="EMBL" id="CATKSN020000597">
    <property type="protein sequence ID" value="CAI9149859.1"/>
    <property type="molecule type" value="Genomic_DNA"/>
</dbReference>
<keyword evidence="1" id="KW-0732">Signal</keyword>
<name>A0ABN8XKA7_RANTA</name>
<proteinExistence type="predicted"/>
<gene>
    <name evidence="2" type="ORF">MRATA1EN1_LOCUS31475</name>
    <name evidence="3" type="ORF">MRATA1EN1_LOCUS31477</name>
</gene>
<sequence>MLGGITCLSAVMCGALCTQCLAAGQKVSGHQAAACVASQNYRHLPSRHTPTTLCTELHRGRRPLTTWQPWVHAGTEQSTSGILLPHCQPILRCDCDSTPWSPRAQQATPAQTEYLLSSPTFPHMEMRAAGVAQRRLPVSARPGVASSRLTGITLGDLLVKALRHPG</sequence>
<evidence type="ECO:0000256" key="1">
    <source>
        <dbReference type="SAM" id="SignalP"/>
    </source>
</evidence>
<evidence type="ECO:0008006" key="5">
    <source>
        <dbReference type="Google" id="ProtNLM"/>
    </source>
</evidence>
<dbReference type="EMBL" id="CATKSN020000597">
    <property type="protein sequence ID" value="CAI9149857.1"/>
    <property type="molecule type" value="Genomic_DNA"/>
</dbReference>
<dbReference type="Proteomes" id="UP001176941">
    <property type="component" value="Unassembled WGS sequence"/>
</dbReference>
<organism evidence="2 4">
    <name type="scientific">Rangifer tarandus platyrhynchus</name>
    <name type="common">Svalbard reindeer</name>
    <dbReference type="NCBI Taxonomy" id="3082113"/>
    <lineage>
        <taxon>Eukaryota</taxon>
        <taxon>Metazoa</taxon>
        <taxon>Chordata</taxon>
        <taxon>Craniata</taxon>
        <taxon>Vertebrata</taxon>
        <taxon>Euteleostomi</taxon>
        <taxon>Mammalia</taxon>
        <taxon>Eutheria</taxon>
        <taxon>Laurasiatheria</taxon>
        <taxon>Artiodactyla</taxon>
        <taxon>Ruminantia</taxon>
        <taxon>Pecora</taxon>
        <taxon>Cervidae</taxon>
        <taxon>Odocoileinae</taxon>
        <taxon>Rangifer</taxon>
    </lineage>
</organism>
<evidence type="ECO:0000313" key="2">
    <source>
        <dbReference type="EMBL" id="CAI9149857.1"/>
    </source>
</evidence>
<feature type="signal peptide" evidence="1">
    <location>
        <begin position="1"/>
        <end position="22"/>
    </location>
</feature>
<protein>
    <recommendedName>
        <fullName evidence="5">Secreted protein</fullName>
    </recommendedName>
</protein>